<evidence type="ECO:0000259" key="4">
    <source>
        <dbReference type="SMART" id="SM00331"/>
    </source>
</evidence>
<dbReference type="GO" id="GO:0016791">
    <property type="term" value="F:phosphatase activity"/>
    <property type="evidence" value="ECO:0007669"/>
    <property type="project" value="TreeGrafter"/>
</dbReference>
<dbReference type="SMART" id="SM00331">
    <property type="entry name" value="PP2C_SIG"/>
    <property type="match status" value="1"/>
</dbReference>
<reference evidence="5" key="1">
    <citation type="submission" date="2021-04" db="EMBL/GenBank/DDBJ databases">
        <title>Sequencing of actinobacteria type strains.</title>
        <authorList>
            <person name="Nguyen G.-S."/>
            <person name="Wentzel A."/>
        </authorList>
    </citation>
    <scope>NUCLEOTIDE SEQUENCE</scope>
    <source>
        <strain evidence="5">DSM 42095</strain>
    </source>
</reference>
<name>A0A8T4J408_9ACTN</name>
<dbReference type="InterPro" id="IPR036457">
    <property type="entry name" value="PPM-type-like_dom_sf"/>
</dbReference>
<accession>A0A8T4J408</accession>
<dbReference type="AlphaFoldDB" id="A0A8T4J408"/>
<keyword evidence="3" id="KW-0472">Membrane</keyword>
<feature type="transmembrane region" description="Helical" evidence="3">
    <location>
        <begin position="12"/>
        <end position="30"/>
    </location>
</feature>
<evidence type="ECO:0000256" key="3">
    <source>
        <dbReference type="SAM" id="Phobius"/>
    </source>
</evidence>
<dbReference type="EMBL" id="JAGSMN010000642">
    <property type="protein sequence ID" value="MBR7676334.1"/>
    <property type="molecule type" value="Genomic_DNA"/>
</dbReference>
<dbReference type="InterPro" id="IPR001932">
    <property type="entry name" value="PPM-type_phosphatase-like_dom"/>
</dbReference>
<dbReference type="Gene3D" id="3.60.40.10">
    <property type="entry name" value="PPM-type phosphatase domain"/>
    <property type="match status" value="1"/>
</dbReference>
<feature type="transmembrane region" description="Helical" evidence="3">
    <location>
        <begin position="85"/>
        <end position="105"/>
    </location>
</feature>
<dbReference type="Proteomes" id="UP000675554">
    <property type="component" value="Unassembled WGS sequence"/>
</dbReference>
<evidence type="ECO:0000313" key="6">
    <source>
        <dbReference type="Proteomes" id="UP000675554"/>
    </source>
</evidence>
<organism evidence="5 6">
    <name type="scientific">Streptomyces daliensis</name>
    <dbReference type="NCBI Taxonomy" id="299421"/>
    <lineage>
        <taxon>Bacteria</taxon>
        <taxon>Bacillati</taxon>
        <taxon>Actinomycetota</taxon>
        <taxon>Actinomycetes</taxon>
        <taxon>Kitasatosporales</taxon>
        <taxon>Streptomycetaceae</taxon>
        <taxon>Streptomyces</taxon>
    </lineage>
</organism>
<evidence type="ECO:0000256" key="2">
    <source>
        <dbReference type="SAM" id="MobiDB-lite"/>
    </source>
</evidence>
<gene>
    <name evidence="5" type="ORF">KDA82_25650</name>
</gene>
<dbReference type="PANTHER" id="PTHR43156">
    <property type="entry name" value="STAGE II SPORULATION PROTEIN E-RELATED"/>
    <property type="match status" value="1"/>
</dbReference>
<feature type="transmembrane region" description="Helical" evidence="3">
    <location>
        <begin position="36"/>
        <end position="53"/>
    </location>
</feature>
<feature type="domain" description="PPM-type phosphatase" evidence="4">
    <location>
        <begin position="137"/>
        <end position="360"/>
    </location>
</feature>
<dbReference type="PANTHER" id="PTHR43156:SF2">
    <property type="entry name" value="STAGE II SPORULATION PROTEIN E"/>
    <property type="match status" value="1"/>
</dbReference>
<feature type="compositionally biased region" description="Low complexity" evidence="2">
    <location>
        <begin position="364"/>
        <end position="377"/>
    </location>
</feature>
<dbReference type="SUPFAM" id="SSF81606">
    <property type="entry name" value="PP2C-like"/>
    <property type="match status" value="1"/>
</dbReference>
<feature type="compositionally biased region" description="Low complexity" evidence="2">
    <location>
        <begin position="387"/>
        <end position="398"/>
    </location>
</feature>
<proteinExistence type="predicted"/>
<keyword evidence="6" id="KW-1185">Reference proteome</keyword>
<dbReference type="InterPro" id="IPR052016">
    <property type="entry name" value="Bact_Sigma-Reg"/>
</dbReference>
<protein>
    <submittedName>
        <fullName evidence="5">Serine/threonine-protein phosphatase</fullName>
    </submittedName>
</protein>
<dbReference type="Pfam" id="PF07228">
    <property type="entry name" value="SpoIIE"/>
    <property type="match status" value="1"/>
</dbReference>
<evidence type="ECO:0000256" key="1">
    <source>
        <dbReference type="ARBA" id="ARBA00022801"/>
    </source>
</evidence>
<keyword evidence="3" id="KW-0812">Transmembrane</keyword>
<evidence type="ECO:0000313" key="5">
    <source>
        <dbReference type="EMBL" id="MBR7676334.1"/>
    </source>
</evidence>
<feature type="transmembrane region" description="Helical" evidence="3">
    <location>
        <begin position="60"/>
        <end position="79"/>
    </location>
</feature>
<keyword evidence="3" id="KW-1133">Transmembrane helix</keyword>
<sequence length="398" mass="41967">MDRLRDRAPARVKWVPPVIVLAAVVIDIWAPDFISGTAFYCLACVLAAAVSSFRYTMSVVLTCCAAVLVGYLAPGVFALPPDEQVIRPASVLIAGLLGIDLNLAFSRTERRLGLVRTVAEELQRVVLPVPPVQVGPVHIACRYEAADTEAHIGGDLYAVQDTPYGMRMLIADVRGKGLPAVAVVSVLIGAFRERASEEPELAGLAVRLDEALNREQSAEADPIPSEAFATALLVQVSPDHTSLQILNRGHPGPYLIEGSSVSELPTCEAGLPLGMGALASQQVPPQPETVPFPPGCEVLCLTDGVTEARNGKGDFFDPLVNWRPEPQLSPEDLITSLVGAVTDWAGGTRHDDMALLVMAHDGTASGSTASDDTASGGRFDGDGATLSRPSSAPPRRAA</sequence>
<keyword evidence="1" id="KW-0378">Hydrolase</keyword>
<feature type="region of interest" description="Disordered" evidence="2">
    <location>
        <begin position="364"/>
        <end position="398"/>
    </location>
</feature>
<comment type="caution">
    <text evidence="5">The sequence shown here is derived from an EMBL/GenBank/DDBJ whole genome shotgun (WGS) entry which is preliminary data.</text>
</comment>